<name>A0A2V1E603_9PLEO</name>
<organism evidence="3 4">
    <name type="scientific">Periconia macrospinosa</name>
    <dbReference type="NCBI Taxonomy" id="97972"/>
    <lineage>
        <taxon>Eukaryota</taxon>
        <taxon>Fungi</taxon>
        <taxon>Dikarya</taxon>
        <taxon>Ascomycota</taxon>
        <taxon>Pezizomycotina</taxon>
        <taxon>Dothideomycetes</taxon>
        <taxon>Pleosporomycetidae</taxon>
        <taxon>Pleosporales</taxon>
        <taxon>Massarineae</taxon>
        <taxon>Periconiaceae</taxon>
        <taxon>Periconia</taxon>
    </lineage>
</organism>
<feature type="region of interest" description="Disordered" evidence="1">
    <location>
        <begin position="82"/>
        <end position="108"/>
    </location>
</feature>
<keyword evidence="2" id="KW-0472">Membrane</keyword>
<evidence type="ECO:0000313" key="4">
    <source>
        <dbReference type="Proteomes" id="UP000244855"/>
    </source>
</evidence>
<keyword evidence="4" id="KW-1185">Reference proteome</keyword>
<dbReference type="AlphaFoldDB" id="A0A2V1E603"/>
<gene>
    <name evidence="3" type="ORF">DM02DRAFT_159647</name>
</gene>
<dbReference type="EMBL" id="KZ805319">
    <property type="protein sequence ID" value="PVI04700.1"/>
    <property type="molecule type" value="Genomic_DNA"/>
</dbReference>
<evidence type="ECO:0000313" key="3">
    <source>
        <dbReference type="EMBL" id="PVI04700.1"/>
    </source>
</evidence>
<accession>A0A2V1E603</accession>
<keyword evidence="2" id="KW-0812">Transmembrane</keyword>
<dbReference type="Proteomes" id="UP000244855">
    <property type="component" value="Unassembled WGS sequence"/>
</dbReference>
<protein>
    <submittedName>
        <fullName evidence="3">Uncharacterized protein</fullName>
    </submittedName>
</protein>
<evidence type="ECO:0000256" key="2">
    <source>
        <dbReference type="SAM" id="Phobius"/>
    </source>
</evidence>
<keyword evidence="2" id="KW-1133">Transmembrane helix</keyword>
<sequence>MYVCMYVPYVTYLPIYYTFDRYTSPFNLLLKRTPNPPPTYMYVCMLYMAPITALSTSFFPSFFPSFFLPRTKRYYPSIHPSVSENTKQKSHPHRFPEKTNHSIKMMKT</sequence>
<evidence type="ECO:0000256" key="1">
    <source>
        <dbReference type="SAM" id="MobiDB-lite"/>
    </source>
</evidence>
<feature type="transmembrane region" description="Helical" evidence="2">
    <location>
        <begin position="40"/>
        <end position="63"/>
    </location>
</feature>
<reference evidence="3 4" key="1">
    <citation type="journal article" date="2018" name="Sci. Rep.">
        <title>Comparative genomics provides insights into the lifestyle and reveals functional heterogeneity of dark septate endophytic fungi.</title>
        <authorList>
            <person name="Knapp D.G."/>
            <person name="Nemeth J.B."/>
            <person name="Barry K."/>
            <person name="Hainaut M."/>
            <person name="Henrissat B."/>
            <person name="Johnson J."/>
            <person name="Kuo A."/>
            <person name="Lim J.H.P."/>
            <person name="Lipzen A."/>
            <person name="Nolan M."/>
            <person name="Ohm R.A."/>
            <person name="Tamas L."/>
            <person name="Grigoriev I.V."/>
            <person name="Spatafora J.W."/>
            <person name="Nagy L.G."/>
            <person name="Kovacs G.M."/>
        </authorList>
    </citation>
    <scope>NUCLEOTIDE SEQUENCE [LARGE SCALE GENOMIC DNA]</scope>
    <source>
        <strain evidence="3 4">DSE2036</strain>
    </source>
</reference>
<proteinExistence type="predicted"/>